<keyword evidence="3" id="KW-1003">Cell membrane</keyword>
<name>A0ABW3HL74_9BACL</name>
<keyword evidence="5 7" id="KW-1133">Transmembrane helix</keyword>
<dbReference type="Pfam" id="PF02308">
    <property type="entry name" value="MgtC"/>
    <property type="match status" value="1"/>
</dbReference>
<keyword evidence="6 7" id="KW-0472">Membrane</keyword>
<organism evidence="9 10">
    <name type="scientific">Paenibacillus chungangensis</name>
    <dbReference type="NCBI Taxonomy" id="696535"/>
    <lineage>
        <taxon>Bacteria</taxon>
        <taxon>Bacillati</taxon>
        <taxon>Bacillota</taxon>
        <taxon>Bacilli</taxon>
        <taxon>Bacillales</taxon>
        <taxon>Paenibacillaceae</taxon>
        <taxon>Paenibacillus</taxon>
    </lineage>
</organism>
<dbReference type="InterPro" id="IPR002912">
    <property type="entry name" value="ACT_dom"/>
</dbReference>
<proteinExistence type="inferred from homology"/>
<dbReference type="InterPro" id="IPR003416">
    <property type="entry name" value="MgtC/SapB/SrpB/YhiD_fam"/>
</dbReference>
<dbReference type="PRINTS" id="PR01837">
    <property type="entry name" value="MGTCSAPBPROT"/>
</dbReference>
<feature type="transmembrane region" description="Helical" evidence="7">
    <location>
        <begin position="41"/>
        <end position="63"/>
    </location>
</feature>
<gene>
    <name evidence="9" type="ORF">ACFQ2I_02460</name>
</gene>
<evidence type="ECO:0000313" key="10">
    <source>
        <dbReference type="Proteomes" id="UP001596989"/>
    </source>
</evidence>
<evidence type="ECO:0000256" key="3">
    <source>
        <dbReference type="ARBA" id="ARBA00022475"/>
    </source>
</evidence>
<accession>A0ABW3HL74</accession>
<evidence type="ECO:0000256" key="6">
    <source>
        <dbReference type="ARBA" id="ARBA00023136"/>
    </source>
</evidence>
<comment type="subcellular location">
    <subcellularLocation>
        <location evidence="1">Cell membrane</location>
        <topology evidence="1">Multi-pass membrane protein</topology>
    </subcellularLocation>
</comment>
<protein>
    <submittedName>
        <fullName evidence="9">MgtC/SapB family protein</fullName>
    </submittedName>
</protein>
<feature type="transmembrane region" description="Helical" evidence="7">
    <location>
        <begin position="108"/>
        <end position="139"/>
    </location>
</feature>
<reference evidence="10" key="1">
    <citation type="journal article" date="2019" name="Int. J. Syst. Evol. Microbiol.">
        <title>The Global Catalogue of Microorganisms (GCM) 10K type strain sequencing project: providing services to taxonomists for standard genome sequencing and annotation.</title>
        <authorList>
            <consortium name="The Broad Institute Genomics Platform"/>
            <consortium name="The Broad Institute Genome Sequencing Center for Infectious Disease"/>
            <person name="Wu L."/>
            <person name="Ma J."/>
        </authorList>
    </citation>
    <scope>NUCLEOTIDE SEQUENCE [LARGE SCALE GENOMIC DNA]</scope>
    <source>
        <strain evidence="10">CCUG 59129</strain>
    </source>
</reference>
<dbReference type="PANTHER" id="PTHR33778">
    <property type="entry name" value="PROTEIN MGTC"/>
    <property type="match status" value="1"/>
</dbReference>
<dbReference type="PROSITE" id="PS51671">
    <property type="entry name" value="ACT"/>
    <property type="match status" value="1"/>
</dbReference>
<dbReference type="RefSeq" id="WP_377561901.1">
    <property type="nucleotide sequence ID" value="NZ_JBHTJZ010000004.1"/>
</dbReference>
<keyword evidence="10" id="KW-1185">Reference proteome</keyword>
<dbReference type="InterPro" id="IPR049177">
    <property type="entry name" value="MgtC_SapB_SrpB_YhiD_N"/>
</dbReference>
<keyword evidence="4 7" id="KW-0812">Transmembrane</keyword>
<comment type="caution">
    <text evidence="9">The sequence shown here is derived from an EMBL/GenBank/DDBJ whole genome shotgun (WGS) entry which is preliminary data.</text>
</comment>
<feature type="domain" description="ACT" evidence="8">
    <location>
        <begin position="152"/>
        <end position="231"/>
    </location>
</feature>
<evidence type="ECO:0000256" key="7">
    <source>
        <dbReference type="SAM" id="Phobius"/>
    </source>
</evidence>
<dbReference type="Proteomes" id="UP001596989">
    <property type="component" value="Unassembled WGS sequence"/>
</dbReference>
<evidence type="ECO:0000256" key="2">
    <source>
        <dbReference type="ARBA" id="ARBA00009298"/>
    </source>
</evidence>
<comment type="similarity">
    <text evidence="2">Belongs to the MgtC/SapB family.</text>
</comment>
<evidence type="ECO:0000256" key="5">
    <source>
        <dbReference type="ARBA" id="ARBA00022989"/>
    </source>
</evidence>
<feature type="transmembrane region" description="Helical" evidence="7">
    <location>
        <begin position="12"/>
        <end position="29"/>
    </location>
</feature>
<evidence type="ECO:0000256" key="1">
    <source>
        <dbReference type="ARBA" id="ARBA00004651"/>
    </source>
</evidence>
<dbReference type="EMBL" id="JBHTJZ010000004">
    <property type="protein sequence ID" value="MFD0958247.1"/>
    <property type="molecule type" value="Genomic_DNA"/>
</dbReference>
<evidence type="ECO:0000259" key="8">
    <source>
        <dbReference type="PROSITE" id="PS51671"/>
    </source>
</evidence>
<evidence type="ECO:0000313" key="9">
    <source>
        <dbReference type="EMBL" id="MFD0958247.1"/>
    </source>
</evidence>
<evidence type="ECO:0000256" key="4">
    <source>
        <dbReference type="ARBA" id="ARBA00022692"/>
    </source>
</evidence>
<dbReference type="PANTHER" id="PTHR33778:SF1">
    <property type="entry name" value="MAGNESIUM TRANSPORTER YHID-RELATED"/>
    <property type="match status" value="1"/>
</dbReference>
<sequence length="232" mass="25487">MDIWHIDYLEIAIRMSVALLLGGIIGIERELKNHQAGFRTHILVCMGSTLIMILSIYGFPQFVNEPNVRIDPARLAAQVVSGIGFLGAGTIIRHGLNVKGLTTAASLWVSAGIGLSIGAGFYFAAGITTVMVVFSLLILNKIESLMFRRKVELMLEISDQPGALITIINFLKDQGLSVKNMTLTQSHHREGDIPRLEVKLSVKGHHKLHKGLILEHLKHLSEVKQVQIDGLS</sequence>
<feature type="transmembrane region" description="Helical" evidence="7">
    <location>
        <begin position="75"/>
        <end position="96"/>
    </location>
</feature>